<keyword evidence="1" id="KW-0812">Transmembrane</keyword>
<dbReference type="EMBL" id="QVID01000001">
    <property type="protein sequence ID" value="RFN59965.1"/>
    <property type="molecule type" value="Genomic_DNA"/>
</dbReference>
<evidence type="ECO:0000313" key="3">
    <source>
        <dbReference type="Proteomes" id="UP000261082"/>
    </source>
</evidence>
<reference evidence="2 3" key="1">
    <citation type="journal article" date="2007" name="Int. J. Syst. Evol. Microbiol.">
        <title>Marixanthomonas ophiurae gen. nov., sp. nov., a marine bacterium of the family Flavobacteriaceae isolated from a deep-sea brittle star.</title>
        <authorList>
            <person name="Romanenko L.A."/>
            <person name="Uchino M."/>
            <person name="Frolova G.M."/>
            <person name="Mikhailov V.V."/>
        </authorList>
    </citation>
    <scope>NUCLEOTIDE SEQUENCE [LARGE SCALE GENOMIC DNA]</scope>
    <source>
        <strain evidence="2 3">KMM 3046</strain>
    </source>
</reference>
<gene>
    <name evidence="2" type="ORF">DZ858_07935</name>
</gene>
<organism evidence="2 3">
    <name type="scientific">Marixanthomonas ophiurae</name>
    <dbReference type="NCBI Taxonomy" id="387659"/>
    <lineage>
        <taxon>Bacteria</taxon>
        <taxon>Pseudomonadati</taxon>
        <taxon>Bacteroidota</taxon>
        <taxon>Flavobacteriia</taxon>
        <taxon>Flavobacteriales</taxon>
        <taxon>Flavobacteriaceae</taxon>
        <taxon>Marixanthomonas</taxon>
    </lineage>
</organism>
<feature type="transmembrane region" description="Helical" evidence="1">
    <location>
        <begin position="12"/>
        <end position="31"/>
    </location>
</feature>
<proteinExistence type="predicted"/>
<dbReference type="Proteomes" id="UP000261082">
    <property type="component" value="Unassembled WGS sequence"/>
</dbReference>
<sequence>MTSHYLPSKYIKLTIVAVMLLVMNIFVVQYFEIDKSRILRVVSVLSLFLFFLYYKSYSEKLILVALALFATRDIMILDYENSLFKTISFMLTIAAYSSILLLTLKKLKISKSTPIIILLVTILILLNVFNVYYLSDIIKSGLDNQLQFVLFFIQGGVLILLGFAAFMYNERFQGKTPLIYLYMVLCFVLSDCFGLGAYFYEAQLAYFPERVFYLLAIVFLVNFALNTKTQKEEGILLTEKEYIL</sequence>
<keyword evidence="3" id="KW-1185">Reference proteome</keyword>
<dbReference type="OrthoDB" id="1439847at2"/>
<feature type="transmembrane region" description="Helical" evidence="1">
    <location>
        <begin position="146"/>
        <end position="167"/>
    </location>
</feature>
<dbReference type="RefSeq" id="WP_117159025.1">
    <property type="nucleotide sequence ID" value="NZ_QVID01000001.1"/>
</dbReference>
<evidence type="ECO:0000313" key="2">
    <source>
        <dbReference type="EMBL" id="RFN59965.1"/>
    </source>
</evidence>
<dbReference type="AlphaFoldDB" id="A0A3E1QCT6"/>
<protein>
    <recommendedName>
        <fullName evidence="4">YhhN-like protein</fullName>
    </recommendedName>
</protein>
<feature type="transmembrane region" description="Helical" evidence="1">
    <location>
        <begin position="115"/>
        <end position="134"/>
    </location>
</feature>
<keyword evidence="1" id="KW-0472">Membrane</keyword>
<feature type="transmembrane region" description="Helical" evidence="1">
    <location>
        <begin position="179"/>
        <end position="199"/>
    </location>
</feature>
<evidence type="ECO:0008006" key="4">
    <source>
        <dbReference type="Google" id="ProtNLM"/>
    </source>
</evidence>
<feature type="transmembrane region" description="Helical" evidence="1">
    <location>
        <begin position="83"/>
        <end position="103"/>
    </location>
</feature>
<evidence type="ECO:0000256" key="1">
    <source>
        <dbReference type="SAM" id="Phobius"/>
    </source>
</evidence>
<accession>A0A3E1QCT6</accession>
<keyword evidence="1" id="KW-1133">Transmembrane helix</keyword>
<name>A0A3E1QCT6_9FLAO</name>
<comment type="caution">
    <text evidence="2">The sequence shown here is derived from an EMBL/GenBank/DDBJ whole genome shotgun (WGS) entry which is preliminary data.</text>
</comment>